<reference evidence="18" key="1">
    <citation type="submission" date="2013-07" db="EMBL/GenBank/DDBJ databases">
        <authorList>
            <person name="McIlroy S."/>
        </authorList>
    </citation>
    <scope>NUCLEOTIDE SEQUENCE [LARGE SCALE GENOMIC DNA]</scope>
    <source>
        <strain evidence="18">Run_A_D11</strain>
    </source>
</reference>
<keyword evidence="19" id="KW-1185">Reference proteome</keyword>
<feature type="binding site" evidence="13">
    <location>
        <position position="473"/>
    </location>
    <ligand>
        <name>meso-2,6-diaminopimelate</name>
        <dbReference type="ChEBI" id="CHEBI:57791"/>
    </ligand>
</feature>
<dbReference type="GO" id="GO:0005524">
    <property type="term" value="F:ATP binding"/>
    <property type="evidence" value="ECO:0007669"/>
    <property type="project" value="UniProtKB-UniRule"/>
</dbReference>
<reference evidence="18" key="2">
    <citation type="submission" date="2014-03" db="EMBL/GenBank/DDBJ databases">
        <title>Candidatus Competibacter-lineage genomes retrieved from metagenomes reveal functional metabolic diversity.</title>
        <authorList>
            <person name="McIlroy S.J."/>
            <person name="Albertsen M."/>
            <person name="Andresen E.K."/>
            <person name="Saunders A.M."/>
            <person name="Kristiansen R."/>
            <person name="Stokholm-Bjerregaard M."/>
            <person name="Nielsen K.L."/>
            <person name="Nielsen P.H."/>
        </authorList>
    </citation>
    <scope>NUCLEOTIDE SEQUENCE</scope>
    <source>
        <strain evidence="18">Run_A_D11</strain>
    </source>
</reference>
<dbReference type="SUPFAM" id="SSF53623">
    <property type="entry name" value="MurD-like peptide ligases, catalytic domain"/>
    <property type="match status" value="1"/>
</dbReference>
<evidence type="ECO:0000259" key="17">
    <source>
        <dbReference type="Pfam" id="PF08245"/>
    </source>
</evidence>
<evidence type="ECO:0000313" key="18">
    <source>
        <dbReference type="EMBL" id="CDI01368.1"/>
    </source>
</evidence>
<dbReference type="SUPFAM" id="SSF63418">
    <property type="entry name" value="MurE/MurF N-terminal domain"/>
    <property type="match status" value="1"/>
</dbReference>
<feature type="domain" description="Mur ligase N-terminal catalytic" evidence="15">
    <location>
        <begin position="29"/>
        <end position="103"/>
    </location>
</feature>
<keyword evidence="4 13" id="KW-0573">Peptidoglycan synthesis</keyword>
<dbReference type="GO" id="GO:0008360">
    <property type="term" value="P:regulation of cell shape"/>
    <property type="evidence" value="ECO:0007669"/>
    <property type="project" value="UniProtKB-KW"/>
</dbReference>
<accession>W6MBK7</accession>
<proteinExistence type="inferred from homology"/>
<keyword evidence="13" id="KW-0067">ATP-binding</keyword>
<keyword evidence="6 13" id="KW-0961">Cell wall biogenesis/degradation</keyword>
<feature type="domain" description="Mur ligase C-terminal" evidence="16">
    <location>
        <begin position="348"/>
        <end position="475"/>
    </location>
</feature>
<feature type="binding site" evidence="13">
    <location>
        <position position="398"/>
    </location>
    <ligand>
        <name>meso-2,6-diaminopimelate</name>
        <dbReference type="ChEBI" id="CHEBI:57791"/>
    </ligand>
</feature>
<dbReference type="InterPro" id="IPR036615">
    <property type="entry name" value="Mur_ligase_C_dom_sf"/>
</dbReference>
<feature type="binding site" evidence="13">
    <location>
        <begin position="121"/>
        <end position="127"/>
    </location>
    <ligand>
        <name>ATP</name>
        <dbReference type="ChEBI" id="CHEBI:30616"/>
    </ligand>
</feature>
<dbReference type="Pfam" id="PF01225">
    <property type="entry name" value="Mur_ligase"/>
    <property type="match status" value="1"/>
</dbReference>
<evidence type="ECO:0000313" key="19">
    <source>
        <dbReference type="Proteomes" id="UP000035760"/>
    </source>
</evidence>
<feature type="domain" description="Mur ligase central" evidence="17">
    <location>
        <begin position="119"/>
        <end position="325"/>
    </location>
</feature>
<comment type="pathway">
    <text evidence="13 14">Cell wall biogenesis; peptidoglycan biosynthesis.</text>
</comment>
<protein>
    <recommendedName>
        <fullName evidence="9 13">UDP-N-acetylmuramoyl-L-alanyl-D-glutamate--2,6-diaminopimelate ligase</fullName>
        <ecNumber evidence="8 13">6.3.2.13</ecNumber>
    </recommendedName>
    <alternativeName>
        <fullName evidence="10 13">Meso-A2pm-adding enzyme</fullName>
    </alternativeName>
    <alternativeName>
        <fullName evidence="11 13">Meso-diaminopimelate-adding enzyme</fullName>
    </alternativeName>
    <alternativeName>
        <fullName evidence="12 13">UDP-MurNAc-L-Ala-D-Glu:meso-diaminopimelate ligase</fullName>
    </alternativeName>
    <alternativeName>
        <fullName evidence="13">UDP-MurNAc-tripeptide synthetase</fullName>
    </alternativeName>
    <alternativeName>
        <fullName evidence="13">UDP-N-acetylmuramyl-tripeptide synthetase</fullName>
    </alternativeName>
</protein>
<comment type="subcellular location">
    <subcellularLocation>
        <location evidence="13 14">Cytoplasm</location>
    </subcellularLocation>
</comment>
<dbReference type="GO" id="GO:0005737">
    <property type="term" value="C:cytoplasm"/>
    <property type="evidence" value="ECO:0007669"/>
    <property type="project" value="UniProtKB-SubCell"/>
</dbReference>
<dbReference type="Gene3D" id="3.90.190.20">
    <property type="entry name" value="Mur ligase, C-terminal domain"/>
    <property type="match status" value="1"/>
</dbReference>
<dbReference type="GO" id="GO:0009252">
    <property type="term" value="P:peptidoglycan biosynthetic process"/>
    <property type="evidence" value="ECO:0007669"/>
    <property type="project" value="UniProtKB-UniRule"/>
</dbReference>
<feature type="modified residue" description="N6-carboxylysine" evidence="13">
    <location>
        <position position="231"/>
    </location>
</feature>
<feature type="binding site" evidence="13">
    <location>
        <position position="36"/>
    </location>
    <ligand>
        <name>UDP-N-acetyl-alpha-D-muramoyl-L-alanyl-D-glutamate</name>
        <dbReference type="ChEBI" id="CHEBI:83900"/>
    </ligand>
</feature>
<evidence type="ECO:0000256" key="1">
    <source>
        <dbReference type="ARBA" id="ARBA00005898"/>
    </source>
</evidence>
<sequence length="508" mass="54978">MRATLATPTLGQLLAGYTPISAAWAAEPITGLATDSRVIRPGEVFFALRGEKHHGLKFFDAVQAAGAAAVVWEPPYDNSVTISGQEIPLVAVPQLRQKLGPISARYWGEPSRHLRVVGITGTDGKTSCAHFIAQALSDNDSAACGILGTLGIGSYGRVQPSVHTTPDPLAVQSWLAGLRAADRRCAAMEVSSHALEQGRVNGIEFAVAVLTNLTRDHLDYHGSLEAYAAAKRRLFLEHRPHWSILNLDDAFGRQLTVDLHPSAHKVGYGFNARPDELTHFVGCDSLVLTPAGLRMQVRSSWGDGELQVGLLGRFNAHNLLATLATLLVLDMPFAEAMERVARTATVPGRMERWGGVGGQPLVVVDYAHTPHALEQVLSTLREHGGRRLWCLFGCGGDRDPGKRPLMGAVAERLAARVIVTDDNPRTEDPDRIVSDILAGLHNPDNALVIRDRRAAIERALTDADADDIVLVAGKGHEDYQIIGTERLPFSDRMIVRQCLASDHQDEAA</sequence>
<keyword evidence="13 18" id="KW-0436">Ligase</keyword>
<evidence type="ECO:0000256" key="11">
    <source>
        <dbReference type="ARBA" id="ARBA00076158"/>
    </source>
</evidence>
<dbReference type="EC" id="6.3.2.13" evidence="8 13"/>
<dbReference type="STRING" id="1400863.BN873_150156"/>
<feature type="short sequence motif" description="Meso-diaminopimelate recognition motif" evidence="13">
    <location>
        <begin position="422"/>
        <end position="425"/>
    </location>
</feature>
<dbReference type="AlphaFoldDB" id="W6MBK7"/>
<evidence type="ECO:0000259" key="15">
    <source>
        <dbReference type="Pfam" id="PF01225"/>
    </source>
</evidence>
<dbReference type="RefSeq" id="WP_053085211.1">
    <property type="nucleotide sequence ID" value="NZ_CBTJ020000020.1"/>
</dbReference>
<comment type="caution">
    <text evidence="18">The sequence shown here is derived from an EMBL/GenBank/DDBJ whole genome shotgun (WGS) entry which is preliminary data.</text>
</comment>
<dbReference type="FunFam" id="3.90.190.20:FF:000006">
    <property type="entry name" value="UDP-N-acetylmuramoyl-L-alanyl-D-glutamate--2,6-diaminopimelate ligase"/>
    <property type="match status" value="1"/>
</dbReference>
<feature type="binding site" evidence="13">
    <location>
        <begin position="422"/>
        <end position="425"/>
    </location>
    <ligand>
        <name>meso-2,6-diaminopimelate</name>
        <dbReference type="ChEBI" id="CHEBI:57791"/>
    </ligand>
</feature>
<evidence type="ECO:0000256" key="13">
    <source>
        <dbReference type="HAMAP-Rule" id="MF_00208"/>
    </source>
</evidence>
<feature type="binding site" evidence="13">
    <location>
        <position position="191"/>
    </location>
    <ligand>
        <name>UDP-N-acetyl-alpha-D-muramoyl-L-alanyl-D-glutamate</name>
        <dbReference type="ChEBI" id="CHEBI:83900"/>
    </ligand>
</feature>
<dbReference type="UniPathway" id="UPA00219"/>
<feature type="binding site" evidence="13">
    <location>
        <position position="199"/>
    </location>
    <ligand>
        <name>UDP-N-acetyl-alpha-D-muramoyl-L-alanyl-D-glutamate</name>
        <dbReference type="ChEBI" id="CHEBI:83900"/>
    </ligand>
</feature>
<evidence type="ECO:0000256" key="12">
    <source>
        <dbReference type="ARBA" id="ARBA00081560"/>
    </source>
</evidence>
<evidence type="ECO:0000256" key="5">
    <source>
        <dbReference type="ARBA" id="ARBA00023306"/>
    </source>
</evidence>
<comment type="PTM">
    <text evidence="13">Carboxylation is probably crucial for Mg(2+) binding and, consequently, for the gamma-phosphate positioning of ATP.</text>
</comment>
<evidence type="ECO:0000256" key="8">
    <source>
        <dbReference type="ARBA" id="ARBA00066633"/>
    </source>
</evidence>
<keyword evidence="2 13" id="KW-0132">Cell division</keyword>
<dbReference type="InterPro" id="IPR035911">
    <property type="entry name" value="MurE/MurF_N"/>
</dbReference>
<name>W6MBK7_9GAMM</name>
<dbReference type="Proteomes" id="UP000035760">
    <property type="component" value="Unassembled WGS sequence"/>
</dbReference>
<dbReference type="InterPro" id="IPR013221">
    <property type="entry name" value="Mur_ligase_cen"/>
</dbReference>
<comment type="similarity">
    <text evidence="1 13">Belongs to the MurCDEF family. MurE subfamily.</text>
</comment>
<comment type="catalytic activity">
    <reaction evidence="7 13">
        <text>UDP-N-acetyl-alpha-D-muramoyl-L-alanyl-D-glutamate + meso-2,6-diaminopimelate + ATP = UDP-N-acetyl-alpha-D-muramoyl-L-alanyl-gamma-D-glutamyl-meso-2,6-diaminopimelate + ADP + phosphate + H(+)</text>
        <dbReference type="Rhea" id="RHEA:23676"/>
        <dbReference type="ChEBI" id="CHEBI:15378"/>
        <dbReference type="ChEBI" id="CHEBI:30616"/>
        <dbReference type="ChEBI" id="CHEBI:43474"/>
        <dbReference type="ChEBI" id="CHEBI:57791"/>
        <dbReference type="ChEBI" id="CHEBI:83900"/>
        <dbReference type="ChEBI" id="CHEBI:83905"/>
        <dbReference type="ChEBI" id="CHEBI:456216"/>
        <dbReference type="EC" id="6.3.2.13"/>
    </reaction>
</comment>
<dbReference type="InterPro" id="IPR036565">
    <property type="entry name" value="Mur-like_cat_sf"/>
</dbReference>
<dbReference type="PANTHER" id="PTHR23135">
    <property type="entry name" value="MUR LIGASE FAMILY MEMBER"/>
    <property type="match status" value="1"/>
</dbReference>
<comment type="function">
    <text evidence="13">Catalyzes the addition of meso-diaminopimelic acid to the nucleotide precursor UDP-N-acetylmuramoyl-L-alanyl-D-glutamate (UMAG) in the biosynthesis of bacterial cell-wall peptidoglycan.</text>
</comment>
<organism evidence="18 19">
    <name type="scientific">Candidatus Competibacter denitrificans Run_A_D11</name>
    <dbReference type="NCBI Taxonomy" id="1400863"/>
    <lineage>
        <taxon>Bacteria</taxon>
        <taxon>Pseudomonadati</taxon>
        <taxon>Pseudomonadota</taxon>
        <taxon>Gammaproteobacteria</taxon>
        <taxon>Candidatus Competibacteraceae</taxon>
        <taxon>Candidatus Competibacter</taxon>
    </lineage>
</organism>
<feature type="binding site" evidence="13">
    <location>
        <position position="197"/>
    </location>
    <ligand>
        <name>UDP-N-acetyl-alpha-D-muramoyl-L-alanyl-D-glutamate</name>
        <dbReference type="ChEBI" id="CHEBI:83900"/>
    </ligand>
</feature>
<dbReference type="Pfam" id="PF08245">
    <property type="entry name" value="Mur_ligase_M"/>
    <property type="match status" value="1"/>
</dbReference>
<keyword evidence="13" id="KW-0547">Nucleotide-binding</keyword>
<dbReference type="Gene3D" id="3.40.1190.10">
    <property type="entry name" value="Mur-like, catalytic domain"/>
    <property type="match status" value="1"/>
</dbReference>
<keyword evidence="13" id="KW-0460">Magnesium</keyword>
<feature type="binding site" evidence="13">
    <location>
        <position position="477"/>
    </location>
    <ligand>
        <name>meso-2,6-diaminopimelate</name>
        <dbReference type="ChEBI" id="CHEBI:57791"/>
    </ligand>
</feature>
<dbReference type="SUPFAM" id="SSF53244">
    <property type="entry name" value="MurD-like peptide ligases, peptide-binding domain"/>
    <property type="match status" value="1"/>
</dbReference>
<dbReference type="GO" id="GO:0051301">
    <property type="term" value="P:cell division"/>
    <property type="evidence" value="ECO:0007669"/>
    <property type="project" value="UniProtKB-KW"/>
</dbReference>
<evidence type="ECO:0000256" key="4">
    <source>
        <dbReference type="ARBA" id="ARBA00022984"/>
    </source>
</evidence>
<comment type="caution">
    <text evidence="13">Lacks conserved residue(s) required for the propagation of feature annotation.</text>
</comment>
<evidence type="ECO:0000256" key="7">
    <source>
        <dbReference type="ARBA" id="ARBA00050251"/>
    </source>
</evidence>
<evidence type="ECO:0000256" key="9">
    <source>
        <dbReference type="ARBA" id="ARBA00072883"/>
    </source>
</evidence>
<dbReference type="GO" id="GO:0000287">
    <property type="term" value="F:magnesium ion binding"/>
    <property type="evidence" value="ECO:0007669"/>
    <property type="project" value="UniProtKB-UniRule"/>
</dbReference>
<evidence type="ECO:0000256" key="2">
    <source>
        <dbReference type="ARBA" id="ARBA00022618"/>
    </source>
</evidence>
<evidence type="ECO:0000256" key="3">
    <source>
        <dbReference type="ARBA" id="ARBA00022960"/>
    </source>
</evidence>
<keyword evidence="13" id="KW-0963">Cytoplasm</keyword>
<feature type="binding site" evidence="13">
    <location>
        <begin position="164"/>
        <end position="165"/>
    </location>
    <ligand>
        <name>UDP-N-acetyl-alpha-D-muramoyl-L-alanyl-D-glutamate</name>
        <dbReference type="ChEBI" id="CHEBI:83900"/>
    </ligand>
</feature>
<dbReference type="Gene3D" id="3.40.1390.10">
    <property type="entry name" value="MurE/MurF, N-terminal domain"/>
    <property type="match status" value="1"/>
</dbReference>
<dbReference type="EMBL" id="CBTJ020000020">
    <property type="protein sequence ID" value="CDI01368.1"/>
    <property type="molecule type" value="Genomic_DNA"/>
</dbReference>
<dbReference type="HAMAP" id="MF_00208">
    <property type="entry name" value="MurE"/>
    <property type="match status" value="1"/>
</dbReference>
<evidence type="ECO:0000256" key="10">
    <source>
        <dbReference type="ARBA" id="ARBA00075482"/>
    </source>
</evidence>
<keyword evidence="3 13" id="KW-0133">Cell shape</keyword>
<evidence type="ECO:0000256" key="6">
    <source>
        <dbReference type="ARBA" id="ARBA00023316"/>
    </source>
</evidence>
<evidence type="ECO:0000259" key="16">
    <source>
        <dbReference type="Pfam" id="PF02875"/>
    </source>
</evidence>
<dbReference type="Pfam" id="PF02875">
    <property type="entry name" value="Mur_ligase_C"/>
    <property type="match status" value="1"/>
</dbReference>
<evidence type="ECO:0000256" key="14">
    <source>
        <dbReference type="RuleBase" id="RU004135"/>
    </source>
</evidence>
<dbReference type="GO" id="GO:0071555">
    <property type="term" value="P:cell wall organization"/>
    <property type="evidence" value="ECO:0007669"/>
    <property type="project" value="UniProtKB-KW"/>
</dbReference>
<dbReference type="GO" id="GO:0008765">
    <property type="term" value="F:UDP-N-acetylmuramoylalanyl-D-glutamate-2,6-diaminopimelate ligase activity"/>
    <property type="evidence" value="ECO:0007669"/>
    <property type="project" value="UniProtKB-UniRule"/>
</dbReference>
<dbReference type="PANTHER" id="PTHR23135:SF4">
    <property type="entry name" value="UDP-N-ACETYLMURAMOYL-L-ALANYL-D-GLUTAMATE--2,6-DIAMINOPIMELATE LIGASE MURE HOMOLOG, CHLOROPLASTIC"/>
    <property type="match status" value="1"/>
</dbReference>
<keyword evidence="5 13" id="KW-0131">Cell cycle</keyword>
<dbReference type="NCBIfam" id="TIGR01085">
    <property type="entry name" value="murE"/>
    <property type="match status" value="1"/>
</dbReference>
<gene>
    <name evidence="13 18" type="primary">murE</name>
    <name evidence="18" type="ORF">BN873_150156</name>
</gene>
<dbReference type="InterPro" id="IPR004101">
    <property type="entry name" value="Mur_ligase_C"/>
</dbReference>
<dbReference type="NCBIfam" id="NF001126">
    <property type="entry name" value="PRK00139.1-4"/>
    <property type="match status" value="1"/>
</dbReference>
<dbReference type="InterPro" id="IPR005761">
    <property type="entry name" value="UDP-N-AcMur-Glu-dNH2Pim_ligase"/>
</dbReference>
<dbReference type="InterPro" id="IPR000713">
    <property type="entry name" value="Mur_ligase_N"/>
</dbReference>
<comment type="cofactor">
    <cofactor evidence="13">
        <name>Mg(2+)</name>
        <dbReference type="ChEBI" id="CHEBI:18420"/>
    </cofactor>
</comment>